<protein>
    <submittedName>
        <fullName evidence="1">Uncharacterized protein</fullName>
    </submittedName>
</protein>
<accession>B0NL42</accession>
<gene>
    <name evidence="1" type="ORF">BACSTE_00156</name>
</gene>
<dbReference type="AlphaFoldDB" id="B0NL42"/>
<evidence type="ECO:0000313" key="1">
    <source>
        <dbReference type="EMBL" id="EDS16900.1"/>
    </source>
</evidence>
<dbReference type="EMBL" id="ABFZ02000011">
    <property type="protein sequence ID" value="EDS16900.1"/>
    <property type="molecule type" value="Genomic_DNA"/>
</dbReference>
<reference evidence="1 2" key="2">
    <citation type="submission" date="2007-11" db="EMBL/GenBank/DDBJ databases">
        <authorList>
            <person name="Fulton L."/>
            <person name="Clifton S."/>
            <person name="Fulton B."/>
            <person name="Xu J."/>
            <person name="Minx P."/>
            <person name="Pepin K.H."/>
            <person name="Johnson M."/>
            <person name="Thiruvilangam P."/>
            <person name="Bhonagiri V."/>
            <person name="Nash W.E."/>
            <person name="Mardis E.R."/>
            <person name="Wilson R.K."/>
        </authorList>
    </citation>
    <scope>NUCLEOTIDE SEQUENCE [LARGE SCALE GENOMIC DNA]</scope>
    <source>
        <strain evidence="1 2">ATCC 43183</strain>
    </source>
</reference>
<reference evidence="1 2" key="1">
    <citation type="submission" date="2007-11" db="EMBL/GenBank/DDBJ databases">
        <title>Draft genome sequence of Bacteroides stercoris(ATCC 43183).</title>
        <authorList>
            <person name="Sudarsanam P."/>
            <person name="Ley R."/>
            <person name="Guruge J."/>
            <person name="Turnbaugh P.J."/>
            <person name="Mahowald M."/>
            <person name="Liep D."/>
            <person name="Gordon J."/>
        </authorList>
    </citation>
    <scope>NUCLEOTIDE SEQUENCE [LARGE SCALE GENOMIC DNA]</scope>
    <source>
        <strain evidence="1 2">ATCC 43183</strain>
    </source>
</reference>
<evidence type="ECO:0000313" key="2">
    <source>
        <dbReference type="Proteomes" id="UP000004713"/>
    </source>
</evidence>
<comment type="caution">
    <text evidence="1">The sequence shown here is derived from an EMBL/GenBank/DDBJ whole genome shotgun (WGS) entry which is preliminary data.</text>
</comment>
<sequence length="41" mass="4869">MRKAKGVQTNLHFLQAFSFFVGLTKIFHYSEKKFDTVENFI</sequence>
<proteinExistence type="predicted"/>
<dbReference type="HOGENOM" id="CLU_3266020_0_0_10"/>
<name>B0NL42_BACSE</name>
<organism evidence="1 2">
    <name type="scientific">Bacteroides stercoris ATCC 43183</name>
    <dbReference type="NCBI Taxonomy" id="449673"/>
    <lineage>
        <taxon>Bacteria</taxon>
        <taxon>Pseudomonadati</taxon>
        <taxon>Bacteroidota</taxon>
        <taxon>Bacteroidia</taxon>
        <taxon>Bacteroidales</taxon>
        <taxon>Bacteroidaceae</taxon>
        <taxon>Bacteroides</taxon>
    </lineage>
</organism>
<dbReference type="Proteomes" id="UP000004713">
    <property type="component" value="Unassembled WGS sequence"/>
</dbReference>